<keyword evidence="4" id="KW-1185">Reference proteome</keyword>
<sequence length="123" mass="13806">MTPGLTVADTADKTGLTAHTLRYYERVGLIWDVARDAAGHRRYTSGQVDWLVMLTRLRATGMPIAGMLRYAELVRSDRAEAERLDLLRDHRVALAARVAELTADLAVIDNKIAVYERRLKIGE</sequence>
<dbReference type="SMART" id="SM00422">
    <property type="entry name" value="HTH_MERR"/>
    <property type="match status" value="1"/>
</dbReference>
<evidence type="ECO:0000313" key="3">
    <source>
        <dbReference type="EMBL" id="GAA0219821.1"/>
    </source>
</evidence>
<dbReference type="PANTHER" id="PTHR30204:SF98">
    <property type="entry name" value="HTH-TYPE TRANSCRIPTIONAL REGULATOR ADHR"/>
    <property type="match status" value="1"/>
</dbReference>
<accession>A0ABN0TEP7</accession>
<dbReference type="Gene3D" id="1.10.1660.10">
    <property type="match status" value="1"/>
</dbReference>
<dbReference type="EMBL" id="BAAAGX010000001">
    <property type="protein sequence ID" value="GAA0219821.1"/>
    <property type="molecule type" value="Genomic_DNA"/>
</dbReference>
<organism evidence="3 4">
    <name type="scientific">Cryptosporangium japonicum</name>
    <dbReference type="NCBI Taxonomy" id="80872"/>
    <lineage>
        <taxon>Bacteria</taxon>
        <taxon>Bacillati</taxon>
        <taxon>Actinomycetota</taxon>
        <taxon>Actinomycetes</taxon>
        <taxon>Cryptosporangiales</taxon>
        <taxon>Cryptosporangiaceae</taxon>
        <taxon>Cryptosporangium</taxon>
    </lineage>
</organism>
<evidence type="ECO:0000259" key="2">
    <source>
        <dbReference type="PROSITE" id="PS50937"/>
    </source>
</evidence>
<reference evidence="3 4" key="1">
    <citation type="journal article" date="2019" name="Int. J. Syst. Evol. Microbiol.">
        <title>The Global Catalogue of Microorganisms (GCM) 10K type strain sequencing project: providing services to taxonomists for standard genome sequencing and annotation.</title>
        <authorList>
            <consortium name="The Broad Institute Genomics Platform"/>
            <consortium name="The Broad Institute Genome Sequencing Center for Infectious Disease"/>
            <person name="Wu L."/>
            <person name="Ma J."/>
        </authorList>
    </citation>
    <scope>NUCLEOTIDE SEQUENCE [LARGE SCALE GENOMIC DNA]</scope>
    <source>
        <strain evidence="3 4">JCM 10425</strain>
    </source>
</reference>
<dbReference type="PROSITE" id="PS50937">
    <property type="entry name" value="HTH_MERR_2"/>
    <property type="match status" value="1"/>
</dbReference>
<dbReference type="PANTHER" id="PTHR30204">
    <property type="entry name" value="REDOX-CYCLING DRUG-SENSING TRANSCRIPTIONAL ACTIVATOR SOXR"/>
    <property type="match status" value="1"/>
</dbReference>
<keyword evidence="1" id="KW-0238">DNA-binding</keyword>
<dbReference type="InterPro" id="IPR047057">
    <property type="entry name" value="MerR_fam"/>
</dbReference>
<name>A0ABN0TEP7_9ACTN</name>
<evidence type="ECO:0000256" key="1">
    <source>
        <dbReference type="ARBA" id="ARBA00023125"/>
    </source>
</evidence>
<dbReference type="InterPro" id="IPR009061">
    <property type="entry name" value="DNA-bd_dom_put_sf"/>
</dbReference>
<dbReference type="Proteomes" id="UP001500967">
    <property type="component" value="Unassembled WGS sequence"/>
</dbReference>
<dbReference type="RefSeq" id="WP_344646736.1">
    <property type="nucleotide sequence ID" value="NZ_BAAAGX010000001.1"/>
</dbReference>
<proteinExistence type="predicted"/>
<dbReference type="CDD" id="cd01109">
    <property type="entry name" value="HTH_YyaN"/>
    <property type="match status" value="1"/>
</dbReference>
<dbReference type="Pfam" id="PF13411">
    <property type="entry name" value="MerR_1"/>
    <property type="match status" value="1"/>
</dbReference>
<gene>
    <name evidence="3" type="ORF">GCM10009539_01450</name>
</gene>
<dbReference type="InterPro" id="IPR000551">
    <property type="entry name" value="MerR-type_HTH_dom"/>
</dbReference>
<comment type="caution">
    <text evidence="3">The sequence shown here is derived from an EMBL/GenBank/DDBJ whole genome shotgun (WGS) entry which is preliminary data.</text>
</comment>
<evidence type="ECO:0000313" key="4">
    <source>
        <dbReference type="Proteomes" id="UP001500967"/>
    </source>
</evidence>
<dbReference type="SUPFAM" id="SSF46955">
    <property type="entry name" value="Putative DNA-binding domain"/>
    <property type="match status" value="1"/>
</dbReference>
<feature type="domain" description="HTH merR-type" evidence="2">
    <location>
        <begin position="4"/>
        <end position="73"/>
    </location>
</feature>
<protein>
    <submittedName>
        <fullName evidence="3">MerR family transcriptional regulator</fullName>
    </submittedName>
</protein>